<dbReference type="InterPro" id="IPR011123">
    <property type="entry name" value="Y_Y_Y"/>
</dbReference>
<reference evidence="5" key="1">
    <citation type="journal article" date="2019" name="Int. J. Syst. Evol. Microbiol.">
        <title>The Global Catalogue of Microorganisms (GCM) 10K type strain sequencing project: providing services to taxonomists for standard genome sequencing and annotation.</title>
        <authorList>
            <consortium name="The Broad Institute Genomics Platform"/>
            <consortium name="The Broad Institute Genome Sequencing Center for Infectious Disease"/>
            <person name="Wu L."/>
            <person name="Ma J."/>
        </authorList>
    </citation>
    <scope>NUCLEOTIDE SEQUENCE [LARGE SCALE GENOMIC DNA]</scope>
    <source>
        <strain evidence="5">CECT 8979</strain>
    </source>
</reference>
<protein>
    <submittedName>
        <fullName evidence="4">Triple tyrosine motif-containing protein</fullName>
    </submittedName>
</protein>
<dbReference type="InterPro" id="IPR013783">
    <property type="entry name" value="Ig-like_fold"/>
</dbReference>
<dbReference type="InterPro" id="IPR011110">
    <property type="entry name" value="Reg_prop"/>
</dbReference>
<evidence type="ECO:0000313" key="5">
    <source>
        <dbReference type="Proteomes" id="UP001595812"/>
    </source>
</evidence>
<dbReference type="InterPro" id="IPR016032">
    <property type="entry name" value="Sig_transdc_resp-reg_C-effctor"/>
</dbReference>
<keyword evidence="2" id="KW-0472">Membrane</keyword>
<dbReference type="Gene3D" id="2.130.10.10">
    <property type="entry name" value="YVTN repeat-like/Quinoprotein amine dehydrogenase"/>
    <property type="match status" value="1"/>
</dbReference>
<dbReference type="Gene3D" id="1.10.10.10">
    <property type="entry name" value="Winged helix-like DNA-binding domain superfamily/Winged helix DNA-binding domain"/>
    <property type="match status" value="1"/>
</dbReference>
<evidence type="ECO:0000256" key="1">
    <source>
        <dbReference type="SAM" id="Coils"/>
    </source>
</evidence>
<keyword evidence="2" id="KW-0812">Transmembrane</keyword>
<dbReference type="InterPro" id="IPR015943">
    <property type="entry name" value="WD40/YVTN_repeat-like_dom_sf"/>
</dbReference>
<dbReference type="SMART" id="SM00421">
    <property type="entry name" value="HTH_LUXR"/>
    <property type="match status" value="1"/>
</dbReference>
<dbReference type="InterPro" id="IPR011047">
    <property type="entry name" value="Quinoprotein_ADH-like_sf"/>
</dbReference>
<dbReference type="Pfam" id="PF07495">
    <property type="entry name" value="Y_Y_Y"/>
    <property type="match status" value="1"/>
</dbReference>
<keyword evidence="1" id="KW-0175">Coiled coil</keyword>
<organism evidence="4 5">
    <name type="scientific">Winogradskyella maritima</name>
    <dbReference type="NCBI Taxonomy" id="1517766"/>
    <lineage>
        <taxon>Bacteria</taxon>
        <taxon>Pseudomonadati</taxon>
        <taxon>Bacteroidota</taxon>
        <taxon>Flavobacteriia</taxon>
        <taxon>Flavobacteriales</taxon>
        <taxon>Flavobacteriaceae</taxon>
        <taxon>Winogradskyella</taxon>
    </lineage>
</organism>
<evidence type="ECO:0000256" key="2">
    <source>
        <dbReference type="SAM" id="Phobius"/>
    </source>
</evidence>
<dbReference type="Pfam" id="PF07494">
    <property type="entry name" value="Reg_prop"/>
    <property type="match status" value="1"/>
</dbReference>
<keyword evidence="2" id="KW-1133">Transmembrane helix</keyword>
<dbReference type="SUPFAM" id="SSF46894">
    <property type="entry name" value="C-terminal effector domain of the bipartite response regulators"/>
    <property type="match status" value="1"/>
</dbReference>
<dbReference type="InterPro" id="IPR036388">
    <property type="entry name" value="WH-like_DNA-bd_sf"/>
</dbReference>
<sequence length="922" mass="105776">MLLWLSSNAIAQEFPPIQHFSSSDYSAGDQNWSITQGLNNTILIANNRGLLEFNGAQWNLHAVENQAIIRSVAFIDNKVFTGSYMDFGYWERNDFGGLDYTSLANSVGESLIQDEEFWNIIGFKNWILFQSFDRIYVFDQENQNFRIIESDARITRLFRVDDSIFFQRLGQGLFKIENGEEVLISNDALVVENEIFDVFLNDKHLLLLTRNKGFFKLNNGKTEPWFTNLNNLINGVNVYSSLQLQNGNMVLGTISNGVIIIDTSGAIVLRMEQEDGLLNNTVLSLFEDNFNNLWLGLDNGVNVLNLNSPYKVFNDRKGELGTVYVSAIHDGLLYLGTNQGLFYRVEGSNDDFALIAGTEGQVWELDIINNTLLCGHDTGTFQIFGVRANRIMSDNGVWQFQTIDGQPKYLIQGTYKGLSILKNVNGNWEFDRKLEGFYISSRFLEFSSEKELLVSHEYKGVFRLTLSEDLSKIESYESLNVPKSIGSTLFKYNGTIMYANNKGVYTYKNENFSKSDFLKDYYAEDNYVSGKMVVDASQKRLWAFFDNQIIYVDPGNLSNEPQVTAIDLPASLRKSKYGFENILKIQDESYLLGTTEGYIVVDLGITNKRDYDVKIDRVSFSVLNEDKEYLNLEGGIELPNNHNNLHFQYSVSGYESLETSVYQYRLKDIYTDWSAWTTKSNEFFENLPFGDYVFEVRAKVGGQISGNVASYSFSILKPWYLRPLAIVVYVGLFVGFLALVQILNTRYYKKKQKALVVEKERELEYKEIESQRQLVELKNENLRQDIENKNRELGTSTMNLIKKNEILNAIKQELLKAESPKDYTAVVKTIDKNLNATDDWKLFEEAFNNADKDFIKKMKSKHESLTSNDLRLCAYLRLNLSSKEIAPLLNISHKSVEVKRYRLRKKMNLSANQSLTDYVISV</sequence>
<evidence type="ECO:0000313" key="4">
    <source>
        <dbReference type="EMBL" id="MFC3875888.1"/>
    </source>
</evidence>
<dbReference type="EMBL" id="JBHSAT010000004">
    <property type="protein sequence ID" value="MFC3875888.1"/>
    <property type="molecule type" value="Genomic_DNA"/>
</dbReference>
<accession>A0ABV8AD99</accession>
<evidence type="ECO:0000259" key="3">
    <source>
        <dbReference type="SMART" id="SM00421"/>
    </source>
</evidence>
<gene>
    <name evidence="4" type="ORF">ACFOSX_01475</name>
</gene>
<proteinExistence type="predicted"/>
<dbReference type="Proteomes" id="UP001595812">
    <property type="component" value="Unassembled WGS sequence"/>
</dbReference>
<dbReference type="InterPro" id="IPR000792">
    <property type="entry name" value="Tscrpt_reg_LuxR_C"/>
</dbReference>
<dbReference type="Gene3D" id="2.60.40.10">
    <property type="entry name" value="Immunoglobulins"/>
    <property type="match status" value="1"/>
</dbReference>
<feature type="coiled-coil region" evidence="1">
    <location>
        <begin position="765"/>
        <end position="799"/>
    </location>
</feature>
<keyword evidence="5" id="KW-1185">Reference proteome</keyword>
<feature type="transmembrane region" description="Helical" evidence="2">
    <location>
        <begin position="719"/>
        <end position="743"/>
    </location>
</feature>
<comment type="caution">
    <text evidence="4">The sequence shown here is derived from an EMBL/GenBank/DDBJ whole genome shotgun (WGS) entry which is preliminary data.</text>
</comment>
<feature type="domain" description="HTH luxR-type" evidence="3">
    <location>
        <begin position="862"/>
        <end position="919"/>
    </location>
</feature>
<name>A0ABV8AD99_9FLAO</name>
<dbReference type="Pfam" id="PF00196">
    <property type="entry name" value="GerE"/>
    <property type="match status" value="1"/>
</dbReference>
<dbReference type="RefSeq" id="WP_386096303.1">
    <property type="nucleotide sequence ID" value="NZ_JBHSAT010000004.1"/>
</dbReference>
<dbReference type="SUPFAM" id="SSF50998">
    <property type="entry name" value="Quinoprotein alcohol dehydrogenase-like"/>
    <property type="match status" value="1"/>
</dbReference>